<dbReference type="Proteomes" id="UP001515500">
    <property type="component" value="Chromosome 18"/>
</dbReference>
<feature type="compositionally biased region" description="Polar residues" evidence="1">
    <location>
        <begin position="397"/>
        <end position="406"/>
    </location>
</feature>
<dbReference type="Pfam" id="PF03004">
    <property type="entry name" value="Transposase_24"/>
    <property type="match status" value="1"/>
</dbReference>
<evidence type="ECO:0000313" key="2">
    <source>
        <dbReference type="Proteomes" id="UP001515500"/>
    </source>
</evidence>
<dbReference type="RefSeq" id="XP_039145580.1">
    <property type="nucleotide sequence ID" value="XM_039289646.1"/>
</dbReference>
<feature type="compositionally biased region" description="Polar residues" evidence="1">
    <location>
        <begin position="414"/>
        <end position="425"/>
    </location>
</feature>
<evidence type="ECO:0000256" key="1">
    <source>
        <dbReference type="SAM" id="MobiDB-lite"/>
    </source>
</evidence>
<evidence type="ECO:0000313" key="3">
    <source>
        <dbReference type="RefSeq" id="XP_039145580.1"/>
    </source>
</evidence>
<proteinExistence type="predicted"/>
<dbReference type="PANTHER" id="PTHR33144:SF50">
    <property type="entry name" value="OS03G0714750 PROTEIN"/>
    <property type="match status" value="1"/>
</dbReference>
<feature type="compositionally biased region" description="Polar residues" evidence="1">
    <location>
        <begin position="39"/>
        <end position="56"/>
    </location>
</feature>
<reference evidence="3" key="1">
    <citation type="submission" date="2025-08" db="UniProtKB">
        <authorList>
            <consortium name="RefSeq"/>
        </authorList>
    </citation>
    <scope>IDENTIFICATION</scope>
</reference>
<accession>A0AB40D477</accession>
<feature type="region of interest" description="Disordered" evidence="1">
    <location>
        <begin position="1"/>
        <end position="64"/>
    </location>
</feature>
<feature type="compositionally biased region" description="Low complexity" evidence="1">
    <location>
        <begin position="15"/>
        <end position="32"/>
    </location>
</feature>
<dbReference type="PANTHER" id="PTHR33144">
    <property type="entry name" value="OS10G0409366 PROTEIN-RELATED"/>
    <property type="match status" value="1"/>
</dbReference>
<feature type="region of interest" description="Disordered" evidence="1">
    <location>
        <begin position="220"/>
        <end position="241"/>
    </location>
</feature>
<dbReference type="GeneID" id="120282800"/>
<dbReference type="InterPro" id="IPR004252">
    <property type="entry name" value="Probable_transposase_24"/>
</dbReference>
<keyword evidence="2" id="KW-1185">Reference proteome</keyword>
<sequence>MGKRKRLNITKTNRTSTSQQQSESGSLSEQQSVFLGTELSPNEPRQQFEQPSTSCNAKPKKVRGPTRMADIWDLNNEERVVVKLNDHRIPIGEEATKLTRFIGSMMRMPNFAPITYTTWHEFPDSTKEEIWKVIETKFTFELLHSHENDESLNENTTQMVKSWIVSDMSTKWRQWKNFLKSKYYDEHKTVEEMASKIDDPRVDKQQFLVIATYWLTDKAKEQSETNRTNRSKSDEPHCAGTRSFPTIIQTVTEESNGIPPSRAEMYIRTRTRKDGSVVNEKAASVVELMKKGLSESNSQDPKRCSWENDVYSQVKGPEKRGRIRCMGTISTSSSKSGPSCSQIIYHNEVQDLKAEVQGLKEALTTVISLFQKQFPNENMEVLNAVTRIVNGEVPDASSAQQTPRGNNHSHESSHQVNPNASSDAV</sequence>
<name>A0AB40D477_DIOCR</name>
<gene>
    <name evidence="3" type="primary">LOC120282800</name>
</gene>
<organism evidence="2 3">
    <name type="scientific">Dioscorea cayennensis subsp. rotundata</name>
    <name type="common">White Guinea yam</name>
    <name type="synonym">Dioscorea rotundata</name>
    <dbReference type="NCBI Taxonomy" id="55577"/>
    <lineage>
        <taxon>Eukaryota</taxon>
        <taxon>Viridiplantae</taxon>
        <taxon>Streptophyta</taxon>
        <taxon>Embryophyta</taxon>
        <taxon>Tracheophyta</taxon>
        <taxon>Spermatophyta</taxon>
        <taxon>Magnoliopsida</taxon>
        <taxon>Liliopsida</taxon>
        <taxon>Dioscoreales</taxon>
        <taxon>Dioscoreaceae</taxon>
        <taxon>Dioscorea</taxon>
    </lineage>
</organism>
<protein>
    <submittedName>
        <fullName evidence="3">Uncharacterized protein LOC120282800</fullName>
    </submittedName>
</protein>
<feature type="region of interest" description="Disordered" evidence="1">
    <location>
        <begin position="395"/>
        <end position="425"/>
    </location>
</feature>
<dbReference type="AlphaFoldDB" id="A0AB40D477"/>